<reference evidence="3" key="1">
    <citation type="journal article" date="2014" name="Science">
        <title>Ancient hybridizations among the ancestral genomes of bread wheat.</title>
        <authorList>
            <consortium name="International Wheat Genome Sequencing Consortium,"/>
            <person name="Marcussen T."/>
            <person name="Sandve S.R."/>
            <person name="Heier L."/>
            <person name="Spannagl M."/>
            <person name="Pfeifer M."/>
            <person name="Jakobsen K.S."/>
            <person name="Wulff B.B."/>
            <person name="Steuernagel B."/>
            <person name="Mayer K.F."/>
            <person name="Olsen O.A."/>
        </authorList>
    </citation>
    <scope>NUCLEOTIDE SEQUENCE [LARGE SCALE GENOMIC DNA]</scope>
    <source>
        <strain evidence="3">cv. AL8/78</strain>
    </source>
</reference>
<dbReference type="Proteomes" id="UP000015105">
    <property type="component" value="Chromosome 2D"/>
</dbReference>
<evidence type="ECO:0000256" key="1">
    <source>
        <dbReference type="SAM" id="Phobius"/>
    </source>
</evidence>
<proteinExistence type="predicted"/>
<protein>
    <submittedName>
        <fullName evidence="2">Uncharacterized protein</fullName>
    </submittedName>
</protein>
<reference evidence="2" key="4">
    <citation type="submission" date="2019-03" db="UniProtKB">
        <authorList>
            <consortium name="EnsemblPlants"/>
        </authorList>
    </citation>
    <scope>IDENTIFICATION</scope>
</reference>
<sequence length="54" mass="6346">MLFWFLCSFVTLQYYFCNCITVFGILCIVVSSHPYNVPRQRSHIHIMYPGNVVS</sequence>
<dbReference type="Gramene" id="AET2Gv20116700.13">
    <property type="protein sequence ID" value="AET2Gv20116700.13"/>
    <property type="gene ID" value="AET2Gv20116700"/>
</dbReference>
<name>A0A453AFH1_AEGTS</name>
<accession>A0A453AFH1</accession>
<keyword evidence="3" id="KW-1185">Reference proteome</keyword>
<keyword evidence="1" id="KW-0812">Transmembrane</keyword>
<dbReference type="AlphaFoldDB" id="A0A453AFH1"/>
<reference evidence="3" key="2">
    <citation type="journal article" date="2017" name="Nat. Plants">
        <title>The Aegilops tauschii genome reveals multiple impacts of transposons.</title>
        <authorList>
            <person name="Zhao G."/>
            <person name="Zou C."/>
            <person name="Li K."/>
            <person name="Wang K."/>
            <person name="Li T."/>
            <person name="Gao L."/>
            <person name="Zhang X."/>
            <person name="Wang H."/>
            <person name="Yang Z."/>
            <person name="Liu X."/>
            <person name="Jiang W."/>
            <person name="Mao L."/>
            <person name="Kong X."/>
            <person name="Jiao Y."/>
            <person name="Jia J."/>
        </authorList>
    </citation>
    <scope>NUCLEOTIDE SEQUENCE [LARGE SCALE GENOMIC DNA]</scope>
    <source>
        <strain evidence="3">cv. AL8/78</strain>
    </source>
</reference>
<keyword evidence="1" id="KW-1133">Transmembrane helix</keyword>
<organism evidence="2 3">
    <name type="scientific">Aegilops tauschii subsp. strangulata</name>
    <name type="common">Goatgrass</name>
    <dbReference type="NCBI Taxonomy" id="200361"/>
    <lineage>
        <taxon>Eukaryota</taxon>
        <taxon>Viridiplantae</taxon>
        <taxon>Streptophyta</taxon>
        <taxon>Embryophyta</taxon>
        <taxon>Tracheophyta</taxon>
        <taxon>Spermatophyta</taxon>
        <taxon>Magnoliopsida</taxon>
        <taxon>Liliopsida</taxon>
        <taxon>Poales</taxon>
        <taxon>Poaceae</taxon>
        <taxon>BOP clade</taxon>
        <taxon>Pooideae</taxon>
        <taxon>Triticodae</taxon>
        <taxon>Triticeae</taxon>
        <taxon>Triticinae</taxon>
        <taxon>Aegilops</taxon>
    </lineage>
</organism>
<reference evidence="2" key="5">
    <citation type="journal article" date="2021" name="G3 (Bethesda)">
        <title>Aegilops tauschii genome assembly Aet v5.0 features greater sequence contiguity and improved annotation.</title>
        <authorList>
            <person name="Wang L."/>
            <person name="Zhu T."/>
            <person name="Rodriguez J.C."/>
            <person name="Deal K.R."/>
            <person name="Dubcovsky J."/>
            <person name="McGuire P.E."/>
            <person name="Lux T."/>
            <person name="Spannagl M."/>
            <person name="Mayer K.F.X."/>
            <person name="Baldrich P."/>
            <person name="Meyers B.C."/>
            <person name="Huo N."/>
            <person name="Gu Y.Q."/>
            <person name="Zhou H."/>
            <person name="Devos K.M."/>
            <person name="Bennetzen J.L."/>
            <person name="Unver T."/>
            <person name="Budak H."/>
            <person name="Gulick P.J."/>
            <person name="Galiba G."/>
            <person name="Kalapos B."/>
            <person name="Nelson D.R."/>
            <person name="Li P."/>
            <person name="You F.M."/>
            <person name="Luo M.C."/>
            <person name="Dvorak J."/>
        </authorList>
    </citation>
    <scope>NUCLEOTIDE SEQUENCE [LARGE SCALE GENOMIC DNA]</scope>
    <source>
        <strain evidence="2">cv. AL8/78</strain>
    </source>
</reference>
<dbReference type="EnsemblPlants" id="AET2Gv20116700.13">
    <property type="protein sequence ID" value="AET2Gv20116700.13"/>
    <property type="gene ID" value="AET2Gv20116700"/>
</dbReference>
<evidence type="ECO:0000313" key="2">
    <source>
        <dbReference type="EnsemblPlants" id="AET2Gv20116700.13"/>
    </source>
</evidence>
<evidence type="ECO:0000313" key="3">
    <source>
        <dbReference type="Proteomes" id="UP000015105"/>
    </source>
</evidence>
<keyword evidence="1" id="KW-0472">Membrane</keyword>
<feature type="transmembrane region" description="Helical" evidence="1">
    <location>
        <begin position="12"/>
        <end position="31"/>
    </location>
</feature>
<reference evidence="2" key="3">
    <citation type="journal article" date="2017" name="Nature">
        <title>Genome sequence of the progenitor of the wheat D genome Aegilops tauschii.</title>
        <authorList>
            <person name="Luo M.C."/>
            <person name="Gu Y.Q."/>
            <person name="Puiu D."/>
            <person name="Wang H."/>
            <person name="Twardziok S.O."/>
            <person name="Deal K.R."/>
            <person name="Huo N."/>
            <person name="Zhu T."/>
            <person name="Wang L."/>
            <person name="Wang Y."/>
            <person name="McGuire P.E."/>
            <person name="Liu S."/>
            <person name="Long H."/>
            <person name="Ramasamy R.K."/>
            <person name="Rodriguez J.C."/>
            <person name="Van S.L."/>
            <person name="Yuan L."/>
            <person name="Wang Z."/>
            <person name="Xia Z."/>
            <person name="Xiao L."/>
            <person name="Anderson O.D."/>
            <person name="Ouyang S."/>
            <person name="Liang Y."/>
            <person name="Zimin A.V."/>
            <person name="Pertea G."/>
            <person name="Qi P."/>
            <person name="Bennetzen J.L."/>
            <person name="Dai X."/>
            <person name="Dawson M.W."/>
            <person name="Muller H.G."/>
            <person name="Kugler K."/>
            <person name="Rivarola-Duarte L."/>
            <person name="Spannagl M."/>
            <person name="Mayer K.F.X."/>
            <person name="Lu F.H."/>
            <person name="Bevan M.W."/>
            <person name="Leroy P."/>
            <person name="Li P."/>
            <person name="You F.M."/>
            <person name="Sun Q."/>
            <person name="Liu Z."/>
            <person name="Lyons E."/>
            <person name="Wicker T."/>
            <person name="Salzberg S.L."/>
            <person name="Devos K.M."/>
            <person name="Dvorak J."/>
        </authorList>
    </citation>
    <scope>NUCLEOTIDE SEQUENCE [LARGE SCALE GENOMIC DNA]</scope>
    <source>
        <strain evidence="2">cv. AL8/78</strain>
    </source>
</reference>